<dbReference type="AlphaFoldDB" id="A0A3N6MTB4"/>
<accession>A0A3N6MTB4</accession>
<evidence type="ECO:0000313" key="12">
    <source>
        <dbReference type="Proteomes" id="UP000272778"/>
    </source>
</evidence>
<dbReference type="NCBIfam" id="TIGR00229">
    <property type="entry name" value="sensory_box"/>
    <property type="match status" value="1"/>
</dbReference>
<evidence type="ECO:0000256" key="3">
    <source>
        <dbReference type="ARBA" id="ARBA00022553"/>
    </source>
</evidence>
<gene>
    <name evidence="11" type="ORF">D1Y85_10140</name>
</gene>
<comment type="catalytic activity">
    <reaction evidence="1">
        <text>ATP + protein L-histidine = ADP + protein N-phospho-L-histidine.</text>
        <dbReference type="EC" id="2.7.13.3"/>
    </reaction>
</comment>
<dbReference type="PROSITE" id="PS50109">
    <property type="entry name" value="HIS_KIN"/>
    <property type="match status" value="1"/>
</dbReference>
<evidence type="ECO:0000256" key="1">
    <source>
        <dbReference type="ARBA" id="ARBA00000085"/>
    </source>
</evidence>
<dbReference type="InterPro" id="IPR004358">
    <property type="entry name" value="Sig_transdc_His_kin-like_C"/>
</dbReference>
<dbReference type="Gene3D" id="1.10.287.130">
    <property type="match status" value="1"/>
</dbReference>
<dbReference type="Pfam" id="PF02518">
    <property type="entry name" value="HATPase_c"/>
    <property type="match status" value="1"/>
</dbReference>
<evidence type="ECO:0000256" key="2">
    <source>
        <dbReference type="ARBA" id="ARBA00012438"/>
    </source>
</evidence>
<dbReference type="PANTHER" id="PTHR43065:SF10">
    <property type="entry name" value="PEROXIDE STRESS-ACTIVATED HISTIDINE KINASE MAK3"/>
    <property type="match status" value="1"/>
</dbReference>
<keyword evidence="12" id="KW-1185">Reference proteome</keyword>
<dbReference type="InterPro" id="IPR013767">
    <property type="entry name" value="PAS_fold"/>
</dbReference>
<dbReference type="InterPro" id="IPR000014">
    <property type="entry name" value="PAS"/>
</dbReference>
<keyword evidence="4" id="KW-0808">Transferase</keyword>
<dbReference type="PRINTS" id="PR00344">
    <property type="entry name" value="BCTRLSENSOR"/>
</dbReference>
<dbReference type="OrthoDB" id="8872837at2"/>
<dbReference type="InterPro" id="IPR003594">
    <property type="entry name" value="HATPase_dom"/>
</dbReference>
<dbReference type="PANTHER" id="PTHR43065">
    <property type="entry name" value="SENSOR HISTIDINE KINASE"/>
    <property type="match status" value="1"/>
</dbReference>
<dbReference type="InterPro" id="IPR036097">
    <property type="entry name" value="HisK_dim/P_sf"/>
</dbReference>
<dbReference type="InterPro" id="IPR035965">
    <property type="entry name" value="PAS-like_dom_sf"/>
</dbReference>
<dbReference type="SMART" id="SM00387">
    <property type="entry name" value="HATPase_c"/>
    <property type="match status" value="1"/>
</dbReference>
<evidence type="ECO:0000256" key="5">
    <source>
        <dbReference type="ARBA" id="ARBA00022741"/>
    </source>
</evidence>
<dbReference type="PROSITE" id="PS50112">
    <property type="entry name" value="PAS"/>
    <property type="match status" value="1"/>
</dbReference>
<dbReference type="CDD" id="cd00082">
    <property type="entry name" value="HisKA"/>
    <property type="match status" value="1"/>
</dbReference>
<keyword evidence="3" id="KW-0597">Phosphoprotein</keyword>
<dbReference type="GO" id="GO:0005524">
    <property type="term" value="F:ATP binding"/>
    <property type="evidence" value="ECO:0007669"/>
    <property type="project" value="UniProtKB-KW"/>
</dbReference>
<feature type="domain" description="Histidine kinase" evidence="9">
    <location>
        <begin position="228"/>
        <end position="445"/>
    </location>
</feature>
<evidence type="ECO:0000259" key="9">
    <source>
        <dbReference type="PROSITE" id="PS50109"/>
    </source>
</evidence>
<evidence type="ECO:0000256" key="4">
    <source>
        <dbReference type="ARBA" id="ARBA00022679"/>
    </source>
</evidence>
<dbReference type="EC" id="2.7.13.3" evidence="2"/>
<feature type="domain" description="PAS" evidence="10">
    <location>
        <begin position="79"/>
        <end position="133"/>
    </location>
</feature>
<dbReference type="EMBL" id="RQIS01000006">
    <property type="protein sequence ID" value="RQH07028.1"/>
    <property type="molecule type" value="Genomic_DNA"/>
</dbReference>
<evidence type="ECO:0000256" key="7">
    <source>
        <dbReference type="ARBA" id="ARBA00022840"/>
    </source>
</evidence>
<keyword evidence="6 11" id="KW-0418">Kinase</keyword>
<dbReference type="Pfam" id="PF00989">
    <property type="entry name" value="PAS"/>
    <property type="match status" value="1"/>
</dbReference>
<proteinExistence type="predicted"/>
<organism evidence="11 12">
    <name type="scientific">Paraburkholderia dinghuensis</name>
    <dbReference type="NCBI Taxonomy" id="2305225"/>
    <lineage>
        <taxon>Bacteria</taxon>
        <taxon>Pseudomonadati</taxon>
        <taxon>Pseudomonadota</taxon>
        <taxon>Betaproteobacteria</taxon>
        <taxon>Burkholderiales</taxon>
        <taxon>Burkholderiaceae</taxon>
        <taxon>Paraburkholderia</taxon>
    </lineage>
</organism>
<evidence type="ECO:0000256" key="6">
    <source>
        <dbReference type="ARBA" id="ARBA00022777"/>
    </source>
</evidence>
<dbReference type="InterPro" id="IPR036890">
    <property type="entry name" value="HATPase_C_sf"/>
</dbReference>
<dbReference type="Proteomes" id="UP000272778">
    <property type="component" value="Unassembled WGS sequence"/>
</dbReference>
<dbReference type="Pfam" id="PF00512">
    <property type="entry name" value="HisKA"/>
    <property type="match status" value="1"/>
</dbReference>
<dbReference type="Gene3D" id="3.30.565.10">
    <property type="entry name" value="Histidine kinase-like ATPase, C-terminal domain"/>
    <property type="match status" value="1"/>
</dbReference>
<dbReference type="InterPro" id="IPR005467">
    <property type="entry name" value="His_kinase_dom"/>
</dbReference>
<dbReference type="Gene3D" id="3.30.450.20">
    <property type="entry name" value="PAS domain"/>
    <property type="match status" value="1"/>
</dbReference>
<name>A0A3N6MTB4_9BURK</name>
<evidence type="ECO:0000256" key="8">
    <source>
        <dbReference type="ARBA" id="ARBA00023012"/>
    </source>
</evidence>
<dbReference type="SUPFAM" id="SSF55785">
    <property type="entry name" value="PYP-like sensor domain (PAS domain)"/>
    <property type="match status" value="1"/>
</dbReference>
<sequence length="456" mass="49583">MLDSAAMSQFHGWIARSEATMYGENVGTRKRPFRLTGPVHSRENLLPWLVWVTGHIAHLASFIKVSSEPRARRGVECAAPQVLRSMIDVVPSAALAVDAKGRIVCSNARAALLFGYASTDMTGMLVDVLVHPSQDKEGVAPIGRSWVTCAAAGSTKRAAIVRKKEGEQGDVQVTSSVSFAVDNARYAVVVIEPAHDDAMSATEPVFRSDGPARRHREQDCDVGDKAAALAHEVDQPLTAILSNAQAARRFLAIEPLNKSELFELLGEIVSDSARAHAIVRKMRKFGKREQTEMGTIDMSRLVRDVMQLLHRRATECDVSLSSHIENGLPLLHGDAVQLQQVLVNLIINAFDAVLDSVSDDREVFVHVCPMAGVSGVHIAVRDRGMGVSDEQLAILFKPFSTSKPDGMGLGLSISRIIVTVHGGRLWAERNADRGMTFHIELPAEGATMNTAVRERP</sequence>
<dbReference type="SUPFAM" id="SSF55874">
    <property type="entry name" value="ATPase domain of HSP90 chaperone/DNA topoisomerase II/histidine kinase"/>
    <property type="match status" value="1"/>
</dbReference>
<keyword evidence="5" id="KW-0547">Nucleotide-binding</keyword>
<protein>
    <recommendedName>
        <fullName evidence="2">histidine kinase</fullName>
        <ecNumber evidence="2">2.7.13.3</ecNumber>
    </recommendedName>
</protein>
<dbReference type="GO" id="GO:0006355">
    <property type="term" value="P:regulation of DNA-templated transcription"/>
    <property type="evidence" value="ECO:0007669"/>
    <property type="project" value="InterPro"/>
</dbReference>
<keyword evidence="8" id="KW-0902">Two-component regulatory system</keyword>
<dbReference type="SUPFAM" id="SSF47384">
    <property type="entry name" value="Homodimeric domain of signal transducing histidine kinase"/>
    <property type="match status" value="1"/>
</dbReference>
<evidence type="ECO:0000313" key="11">
    <source>
        <dbReference type="EMBL" id="RQH07028.1"/>
    </source>
</evidence>
<comment type="caution">
    <text evidence="11">The sequence shown here is derived from an EMBL/GenBank/DDBJ whole genome shotgun (WGS) entry which is preliminary data.</text>
</comment>
<dbReference type="GO" id="GO:0000155">
    <property type="term" value="F:phosphorelay sensor kinase activity"/>
    <property type="evidence" value="ECO:0007669"/>
    <property type="project" value="InterPro"/>
</dbReference>
<keyword evidence="7" id="KW-0067">ATP-binding</keyword>
<dbReference type="InterPro" id="IPR003661">
    <property type="entry name" value="HisK_dim/P_dom"/>
</dbReference>
<reference evidence="11 12" key="1">
    <citation type="submission" date="2018-11" db="EMBL/GenBank/DDBJ databases">
        <title>Paraburkholderia sp. DHOA04, isolated from soil.</title>
        <authorList>
            <person name="Gao Z.-H."/>
            <person name="Qiu L.-H."/>
            <person name="Fu J.-C."/>
        </authorList>
    </citation>
    <scope>NUCLEOTIDE SEQUENCE [LARGE SCALE GENOMIC DNA]</scope>
    <source>
        <strain evidence="11 12">DHOA04</strain>
    </source>
</reference>
<evidence type="ECO:0000259" key="10">
    <source>
        <dbReference type="PROSITE" id="PS50112"/>
    </source>
</evidence>